<dbReference type="InterPro" id="IPR050613">
    <property type="entry name" value="Sec_Metabolite_Reg"/>
</dbReference>
<dbReference type="GeneID" id="80861974"/>
<protein>
    <submittedName>
        <fullName evidence="5">Fungal zn(2)-Cys(6) binuclear cluster domain-containing protein</fullName>
    </submittedName>
</protein>
<gene>
    <name evidence="5" type="ORF">T069G_00076</name>
</gene>
<feature type="compositionally biased region" description="Low complexity" evidence="3">
    <location>
        <begin position="62"/>
        <end position="85"/>
    </location>
</feature>
<dbReference type="PROSITE" id="PS00463">
    <property type="entry name" value="ZN2_CY6_FUNGAL_1"/>
    <property type="match status" value="1"/>
</dbReference>
<evidence type="ECO:0000256" key="1">
    <source>
        <dbReference type="ARBA" id="ARBA00004123"/>
    </source>
</evidence>
<evidence type="ECO:0000256" key="2">
    <source>
        <dbReference type="ARBA" id="ARBA00023242"/>
    </source>
</evidence>
<dbReference type="CDD" id="cd12148">
    <property type="entry name" value="fungal_TF_MHR"/>
    <property type="match status" value="1"/>
</dbReference>
<sequence>MPNIRQIKACSRCRLLKLRCDKTKPSCERCIRAGTNCSLRFDGSAQTESASNPPTAEGTATSNASARSSSDHSPSPSDRSAPSSDTVTTERDQGSKTCTYTHRVENDSSASASDATPDIGFVESKEDPRDIYTSWHARRRGTTHWKALVLRIESSALKIGHLFHHAENIHLVHVDCATDILLPSNFPFNSPGAIKYSSLDNVRSLICTYRNNYMSFVDAYFALYQPVHPIIDPARFIDEINCFWNDPSDIDVSWLSSFLMVLALGCFAETRDATSTIELCLAAEACMAKTPFMVRPSMSVMRTMCLMVLAKQLANGSCWSFDASWTLLGIIVRLAVCIGLHRPPLATPVEENAMTQSDWQSSQILWITIVYFCIQTAAITARVNSSTERPLYDEILGHNADMRRLMATTLEHPGCRGPLRAVLDIFFRRILMVLHRCHALRPNAPTLHPVSYWASLECSLAILVHHRDFCEHMGNPDNRDLLGRMYKLDFFAAALTAGIHLLLVDAVDAPLADGFSIPPRQTILETLETCTEIWGRDEERSICFRAGHRSLTQILSMLSDMDNTSNHELPHS</sequence>
<name>A0A9W9EB99_9HYPO</name>
<dbReference type="PROSITE" id="PS50048">
    <property type="entry name" value="ZN2_CY6_FUNGAL_2"/>
    <property type="match status" value="1"/>
</dbReference>
<dbReference type="Gene3D" id="4.10.240.10">
    <property type="entry name" value="Zn(2)-C6 fungal-type DNA-binding domain"/>
    <property type="match status" value="1"/>
</dbReference>
<dbReference type="SMART" id="SM00066">
    <property type="entry name" value="GAL4"/>
    <property type="match status" value="1"/>
</dbReference>
<dbReference type="InterPro" id="IPR001138">
    <property type="entry name" value="Zn2Cys6_DnaBD"/>
</dbReference>
<evidence type="ECO:0000313" key="5">
    <source>
        <dbReference type="EMBL" id="KAJ4863546.1"/>
    </source>
</evidence>
<reference evidence="5" key="1">
    <citation type="submission" date="2022-09" db="EMBL/GenBank/DDBJ databases">
        <title>Chromosome-level assembly of Trichoderma breve T069, a fungus used in development of biopesticide product.</title>
        <authorList>
            <person name="Lin R."/>
            <person name="Liu T."/>
        </authorList>
    </citation>
    <scope>NUCLEOTIDE SEQUENCE</scope>
    <source>
        <strain evidence="5">T069</strain>
    </source>
</reference>
<dbReference type="GO" id="GO:0000981">
    <property type="term" value="F:DNA-binding transcription factor activity, RNA polymerase II-specific"/>
    <property type="evidence" value="ECO:0007669"/>
    <property type="project" value="InterPro"/>
</dbReference>
<dbReference type="CDD" id="cd00067">
    <property type="entry name" value="GAL4"/>
    <property type="match status" value="1"/>
</dbReference>
<dbReference type="GO" id="GO:0005634">
    <property type="term" value="C:nucleus"/>
    <property type="evidence" value="ECO:0007669"/>
    <property type="project" value="UniProtKB-SubCell"/>
</dbReference>
<accession>A0A9W9EB99</accession>
<feature type="domain" description="Zn(2)-C6 fungal-type" evidence="4">
    <location>
        <begin position="9"/>
        <end position="39"/>
    </location>
</feature>
<evidence type="ECO:0000256" key="3">
    <source>
        <dbReference type="SAM" id="MobiDB-lite"/>
    </source>
</evidence>
<dbReference type="PANTHER" id="PTHR31001:SF57">
    <property type="entry name" value="ZN(II)2CYS6 TRANSCRIPTION FACTOR (EUROFUNG)"/>
    <property type="match status" value="1"/>
</dbReference>
<organism evidence="5 6">
    <name type="scientific">Trichoderma breve</name>
    <dbReference type="NCBI Taxonomy" id="2034170"/>
    <lineage>
        <taxon>Eukaryota</taxon>
        <taxon>Fungi</taxon>
        <taxon>Dikarya</taxon>
        <taxon>Ascomycota</taxon>
        <taxon>Pezizomycotina</taxon>
        <taxon>Sordariomycetes</taxon>
        <taxon>Hypocreomycetidae</taxon>
        <taxon>Hypocreales</taxon>
        <taxon>Hypocreaceae</taxon>
        <taxon>Trichoderma</taxon>
    </lineage>
</organism>
<feature type="compositionally biased region" description="Polar residues" evidence="3">
    <location>
        <begin position="44"/>
        <end position="61"/>
    </location>
</feature>
<dbReference type="InterPro" id="IPR036864">
    <property type="entry name" value="Zn2-C6_fun-type_DNA-bd_sf"/>
</dbReference>
<dbReference type="RefSeq" id="XP_056032602.1">
    <property type="nucleotide sequence ID" value="XM_056167286.1"/>
</dbReference>
<comment type="subcellular location">
    <subcellularLocation>
        <location evidence="1">Nucleus</location>
    </subcellularLocation>
</comment>
<dbReference type="GO" id="GO:0008270">
    <property type="term" value="F:zinc ion binding"/>
    <property type="evidence" value="ECO:0007669"/>
    <property type="project" value="InterPro"/>
</dbReference>
<dbReference type="AlphaFoldDB" id="A0A9W9EB99"/>
<evidence type="ECO:0000259" key="4">
    <source>
        <dbReference type="PROSITE" id="PS50048"/>
    </source>
</evidence>
<keyword evidence="2" id="KW-0539">Nucleus</keyword>
<comment type="caution">
    <text evidence="5">The sequence shown here is derived from an EMBL/GenBank/DDBJ whole genome shotgun (WGS) entry which is preliminary data.</text>
</comment>
<evidence type="ECO:0000313" key="6">
    <source>
        <dbReference type="Proteomes" id="UP001140511"/>
    </source>
</evidence>
<dbReference type="Proteomes" id="UP001140511">
    <property type="component" value="Unassembled WGS sequence"/>
</dbReference>
<dbReference type="PANTHER" id="PTHR31001">
    <property type="entry name" value="UNCHARACTERIZED TRANSCRIPTIONAL REGULATORY PROTEIN"/>
    <property type="match status" value="1"/>
</dbReference>
<dbReference type="EMBL" id="JAOPEN010000001">
    <property type="protein sequence ID" value="KAJ4863546.1"/>
    <property type="molecule type" value="Genomic_DNA"/>
</dbReference>
<proteinExistence type="predicted"/>
<keyword evidence="6" id="KW-1185">Reference proteome</keyword>
<dbReference type="SUPFAM" id="SSF57701">
    <property type="entry name" value="Zn2/Cys6 DNA-binding domain"/>
    <property type="match status" value="1"/>
</dbReference>
<dbReference type="Pfam" id="PF00172">
    <property type="entry name" value="Zn_clus"/>
    <property type="match status" value="1"/>
</dbReference>
<feature type="region of interest" description="Disordered" evidence="3">
    <location>
        <begin position="43"/>
        <end position="122"/>
    </location>
</feature>